<organism evidence="4 5">
    <name type="scientific">Bordetella bronchialis</name>
    <dbReference type="NCBI Taxonomy" id="463025"/>
    <lineage>
        <taxon>Bacteria</taxon>
        <taxon>Pseudomonadati</taxon>
        <taxon>Pseudomonadota</taxon>
        <taxon>Betaproteobacteria</taxon>
        <taxon>Burkholderiales</taxon>
        <taxon>Alcaligenaceae</taxon>
        <taxon>Bordetella</taxon>
    </lineage>
</organism>
<dbReference type="PANTHER" id="PTHR43364:SF4">
    <property type="entry name" value="NAD(P)-LINKED OXIDOREDUCTASE SUPERFAMILY PROTEIN"/>
    <property type="match status" value="1"/>
</dbReference>
<dbReference type="PANTHER" id="PTHR43364">
    <property type="entry name" value="NADH-SPECIFIC METHYLGLYOXAL REDUCTASE-RELATED"/>
    <property type="match status" value="1"/>
</dbReference>
<name>A0A193FTS4_9BORD</name>
<evidence type="ECO:0000313" key="5">
    <source>
        <dbReference type="Proteomes" id="UP000092213"/>
    </source>
</evidence>
<evidence type="ECO:0000259" key="3">
    <source>
        <dbReference type="Pfam" id="PF00248"/>
    </source>
</evidence>
<dbReference type="InterPro" id="IPR050523">
    <property type="entry name" value="AKR_Detox_Biosynth"/>
</dbReference>
<proteinExistence type="predicted"/>
<gene>
    <name evidence="4" type="ORF">BAU08_04725</name>
</gene>
<dbReference type="Gene3D" id="3.20.20.100">
    <property type="entry name" value="NADP-dependent oxidoreductase domain"/>
    <property type="match status" value="1"/>
</dbReference>
<dbReference type="CDD" id="cd19102">
    <property type="entry name" value="AKR_unchar"/>
    <property type="match status" value="1"/>
</dbReference>
<feature type="region of interest" description="Disordered" evidence="2">
    <location>
        <begin position="327"/>
        <end position="353"/>
    </location>
</feature>
<evidence type="ECO:0000256" key="1">
    <source>
        <dbReference type="ARBA" id="ARBA00023002"/>
    </source>
</evidence>
<keyword evidence="1" id="KW-0560">Oxidoreductase</keyword>
<evidence type="ECO:0000256" key="2">
    <source>
        <dbReference type="SAM" id="MobiDB-lite"/>
    </source>
</evidence>
<accession>A0A193FTS4</accession>
<reference evidence="4 5" key="1">
    <citation type="submission" date="2016-06" db="EMBL/GenBank/DDBJ databases">
        <title>Complete genome sequences of Bordetella bronchialis and Bordetella flabilis.</title>
        <authorList>
            <person name="LiPuma J.J."/>
            <person name="Spilker T."/>
        </authorList>
    </citation>
    <scope>NUCLEOTIDE SEQUENCE [LARGE SCALE GENOMIC DNA]</scope>
    <source>
        <strain evidence="4 5">AU17976</strain>
    </source>
</reference>
<dbReference type="Pfam" id="PF00248">
    <property type="entry name" value="Aldo_ket_red"/>
    <property type="match status" value="1"/>
</dbReference>
<sequence>MSPTSFPVRPLGRTDMNITRIGFGAWAIGGAGWAAGWGAQDDADSIAAIRHAVDRGINWIDTAAVYGLGHSEELVGQALKGMGAGRRPYVFTKCGLVWDPDQPAAPPRRVGAARSLRAEVEGSLRRLGVERIDLYQMHWPAADGATLAEYWQTLLDLKAEGKVRAVGLSNHNAAQLEDAERLGHVDTVQPPFSAIRRDTAVDLLPWCQAHGTGVIVYSPMQSGLLSGGFSEARAASLPADDWRSRNAEFTGDNLRRNLALAEVLQRVAERHGCTVPAAAIAWTLAWPGVTGAIVGARSPRQVDGWLGAATLELDDDDMAEIAAFIETTGVGTGPSSPRRQAGEELPLRDTQRL</sequence>
<dbReference type="InterPro" id="IPR036812">
    <property type="entry name" value="NAD(P)_OxRdtase_dom_sf"/>
</dbReference>
<dbReference type="InterPro" id="IPR023210">
    <property type="entry name" value="NADP_OxRdtase_dom"/>
</dbReference>
<dbReference type="GO" id="GO:0016491">
    <property type="term" value="F:oxidoreductase activity"/>
    <property type="evidence" value="ECO:0007669"/>
    <property type="project" value="UniProtKB-KW"/>
</dbReference>
<feature type="compositionally biased region" description="Basic and acidic residues" evidence="2">
    <location>
        <begin position="340"/>
        <end position="353"/>
    </location>
</feature>
<dbReference type="AlphaFoldDB" id="A0A193FTS4"/>
<dbReference type="STRING" id="463025.BAU08_04725"/>
<evidence type="ECO:0000313" key="4">
    <source>
        <dbReference type="EMBL" id="ANN70723.1"/>
    </source>
</evidence>
<dbReference type="Proteomes" id="UP000092213">
    <property type="component" value="Chromosome"/>
</dbReference>
<dbReference type="SUPFAM" id="SSF51430">
    <property type="entry name" value="NAD(P)-linked oxidoreductase"/>
    <property type="match status" value="1"/>
</dbReference>
<dbReference type="EMBL" id="CP016171">
    <property type="protein sequence ID" value="ANN70723.1"/>
    <property type="molecule type" value="Genomic_DNA"/>
</dbReference>
<feature type="domain" description="NADP-dependent oxidoreductase" evidence="3">
    <location>
        <begin position="20"/>
        <end position="325"/>
    </location>
</feature>
<protein>
    <submittedName>
        <fullName evidence="4">Aldo/keto reductase</fullName>
    </submittedName>
</protein>
<dbReference type="GO" id="GO:0005829">
    <property type="term" value="C:cytosol"/>
    <property type="evidence" value="ECO:0007669"/>
    <property type="project" value="TreeGrafter"/>
</dbReference>